<dbReference type="GO" id="GO:0005737">
    <property type="term" value="C:cytoplasm"/>
    <property type="evidence" value="ECO:0007669"/>
    <property type="project" value="UniProtKB-SubCell"/>
</dbReference>
<comment type="subcellular location">
    <subcellularLocation>
        <location evidence="1">Cytoplasm</location>
    </subcellularLocation>
</comment>
<evidence type="ECO:0000256" key="5">
    <source>
        <dbReference type="ARBA" id="ARBA00022801"/>
    </source>
</evidence>
<evidence type="ECO:0000256" key="3">
    <source>
        <dbReference type="ARBA" id="ARBA00022490"/>
    </source>
</evidence>
<dbReference type="Gene3D" id="3.40.50.1000">
    <property type="entry name" value="HAD superfamily/HAD-like"/>
    <property type="match status" value="1"/>
</dbReference>
<evidence type="ECO:0000256" key="6">
    <source>
        <dbReference type="ARBA" id="ARBA00023277"/>
    </source>
</evidence>
<dbReference type="CDD" id="cd07503">
    <property type="entry name" value="HAD_HisB-N"/>
    <property type="match status" value="1"/>
</dbReference>
<dbReference type="PANTHER" id="PTHR42891">
    <property type="entry name" value="D-GLYCERO-BETA-D-MANNO-HEPTOSE-1,7-BISPHOSPHATE 7-PHOSPHATASE"/>
    <property type="match status" value="1"/>
</dbReference>
<dbReference type="AlphaFoldDB" id="A0A3B1DGG6"/>
<dbReference type="GO" id="GO:0046872">
    <property type="term" value="F:metal ion binding"/>
    <property type="evidence" value="ECO:0007669"/>
    <property type="project" value="UniProtKB-KW"/>
</dbReference>
<dbReference type="GO" id="GO:0016791">
    <property type="term" value="F:phosphatase activity"/>
    <property type="evidence" value="ECO:0007669"/>
    <property type="project" value="InterPro"/>
</dbReference>
<evidence type="ECO:0000256" key="2">
    <source>
        <dbReference type="ARBA" id="ARBA00005628"/>
    </source>
</evidence>
<name>A0A3B1DGG6_9ZZZZ</name>
<dbReference type="InterPro" id="IPR036412">
    <property type="entry name" value="HAD-like_sf"/>
</dbReference>
<dbReference type="PANTHER" id="PTHR42891:SF1">
    <property type="entry name" value="D-GLYCERO-BETA-D-MANNO-HEPTOSE-1,7-BISPHOSPHATE 7-PHOSPHATASE"/>
    <property type="match status" value="1"/>
</dbReference>
<dbReference type="EMBL" id="UOGJ01000146">
    <property type="protein sequence ID" value="VAX37981.1"/>
    <property type="molecule type" value="Genomic_DNA"/>
</dbReference>
<reference evidence="8" key="1">
    <citation type="submission" date="2018-06" db="EMBL/GenBank/DDBJ databases">
        <authorList>
            <person name="Zhirakovskaya E."/>
        </authorList>
    </citation>
    <scope>NUCLEOTIDE SEQUENCE</scope>
</reference>
<dbReference type="InterPro" id="IPR006543">
    <property type="entry name" value="Histidinol-phos"/>
</dbReference>
<sequence>MKIVFLDRDGVINQFPGNGKYVTKLKEFHFVPGSLDAIRILTQEGYTIFVISNQAGVGKGLYTKAKLQHITRNMLRDVRKHGGRIKKVFYCMHRSDHGCDCRKPGIGSIQKSLSIMNKPIHLAQKAFFIGDTESDIQAGHNAGCTTIFVLSGREDRRYMRKWKVKPDHITNDLMGAVDIMNHRNLIRSKLRKRRVLT</sequence>
<dbReference type="NCBIfam" id="TIGR01662">
    <property type="entry name" value="HAD-SF-IIIA"/>
    <property type="match status" value="1"/>
</dbReference>
<dbReference type="Pfam" id="PF13242">
    <property type="entry name" value="Hydrolase_like"/>
    <property type="match status" value="1"/>
</dbReference>
<evidence type="ECO:0000256" key="7">
    <source>
        <dbReference type="ARBA" id="ARBA00031828"/>
    </source>
</evidence>
<dbReference type="NCBIfam" id="TIGR01656">
    <property type="entry name" value="Histidinol-ppas"/>
    <property type="match status" value="1"/>
</dbReference>
<dbReference type="SUPFAM" id="SSF56784">
    <property type="entry name" value="HAD-like"/>
    <property type="match status" value="1"/>
</dbReference>
<comment type="similarity">
    <text evidence="2">Belongs to the GmhB family.</text>
</comment>
<evidence type="ECO:0000313" key="8">
    <source>
        <dbReference type="EMBL" id="VAX37981.1"/>
    </source>
</evidence>
<dbReference type="GO" id="GO:0005975">
    <property type="term" value="P:carbohydrate metabolic process"/>
    <property type="evidence" value="ECO:0007669"/>
    <property type="project" value="InterPro"/>
</dbReference>
<keyword evidence="5" id="KW-0378">Hydrolase</keyword>
<keyword evidence="6" id="KW-0119">Carbohydrate metabolism</keyword>
<evidence type="ECO:0000256" key="4">
    <source>
        <dbReference type="ARBA" id="ARBA00022723"/>
    </source>
</evidence>
<protein>
    <recommendedName>
        <fullName evidence="7">D,D-heptose 1,7-bisphosphate phosphatase</fullName>
    </recommendedName>
</protein>
<accession>A0A3B1DGG6</accession>
<keyword evidence="3" id="KW-0963">Cytoplasm</keyword>
<dbReference type="InterPro" id="IPR023214">
    <property type="entry name" value="HAD_sf"/>
</dbReference>
<organism evidence="8">
    <name type="scientific">hydrothermal vent metagenome</name>
    <dbReference type="NCBI Taxonomy" id="652676"/>
    <lineage>
        <taxon>unclassified sequences</taxon>
        <taxon>metagenomes</taxon>
        <taxon>ecological metagenomes</taxon>
    </lineage>
</organism>
<dbReference type="InterPro" id="IPR004446">
    <property type="entry name" value="Heptose_bisP_phosphatase"/>
</dbReference>
<proteinExistence type="inferred from homology"/>
<keyword evidence="4" id="KW-0479">Metal-binding</keyword>
<dbReference type="InterPro" id="IPR006549">
    <property type="entry name" value="HAD-SF_hydro_IIIA"/>
</dbReference>
<evidence type="ECO:0000256" key="1">
    <source>
        <dbReference type="ARBA" id="ARBA00004496"/>
    </source>
</evidence>
<gene>
    <name evidence="8" type="ORF">MNBD_UNCLBAC01-347</name>
</gene>